<dbReference type="InterPro" id="IPR003615">
    <property type="entry name" value="HNH_nuc"/>
</dbReference>
<dbReference type="Pfam" id="PF01844">
    <property type="entry name" value="HNH"/>
    <property type="match status" value="1"/>
</dbReference>
<dbReference type="GO" id="GO:0003676">
    <property type="term" value="F:nucleic acid binding"/>
    <property type="evidence" value="ECO:0007669"/>
    <property type="project" value="InterPro"/>
</dbReference>
<gene>
    <name evidence="2" type="ORF">SAMN05444388_107155</name>
</gene>
<name>A0A1M5QUD7_FLAJO</name>
<dbReference type="CDD" id="cd00085">
    <property type="entry name" value="HNHc"/>
    <property type="match status" value="1"/>
</dbReference>
<dbReference type="EMBL" id="FQWH01000007">
    <property type="protein sequence ID" value="SHH17163.1"/>
    <property type="molecule type" value="Genomic_DNA"/>
</dbReference>
<dbReference type="InterPro" id="IPR002711">
    <property type="entry name" value="HNH"/>
</dbReference>
<dbReference type="Proteomes" id="UP000184112">
    <property type="component" value="Unassembled WGS sequence"/>
</dbReference>
<accession>A0A1M5QUD7</accession>
<feature type="domain" description="HNH nuclease" evidence="1">
    <location>
        <begin position="72"/>
        <end position="125"/>
    </location>
</feature>
<dbReference type="GO" id="GO:0004519">
    <property type="term" value="F:endonuclease activity"/>
    <property type="evidence" value="ECO:0007669"/>
    <property type="project" value="InterPro"/>
</dbReference>
<dbReference type="GO" id="GO:0008270">
    <property type="term" value="F:zinc ion binding"/>
    <property type="evidence" value="ECO:0007669"/>
    <property type="project" value="InterPro"/>
</dbReference>
<dbReference type="SMART" id="SM00507">
    <property type="entry name" value="HNHc"/>
    <property type="match status" value="1"/>
</dbReference>
<protein>
    <submittedName>
        <fullName evidence="2">TIGR02646 family protein</fullName>
    </submittedName>
</protein>
<evidence type="ECO:0000259" key="1">
    <source>
        <dbReference type="SMART" id="SM00507"/>
    </source>
</evidence>
<sequence length="278" mass="32784">MKYWKKKKNRMIKITKDTTDIPISLLPAFEDLFLNKKIDRLAKTTHEKRMLLIKNGSYIDSNEFNSRYKLEDIRKKLITIYNHKCAYCEQKVEQYNVEHYRPKSIYYWLAFSWDNLILACPYCNFHKGIKFELGGKAETLKNTDDNIKKINNLSSTYDTTEKPKMVNPEISDPKGTVKFGKDGSIDSDNINFKYTIEECKISRTYLRDGRRKILDDLRKEIALAYSKNDEDEVIPVLRHIITTFKENSQNLKNEFIAFREFAIASGWISEILKEEKEA</sequence>
<evidence type="ECO:0000313" key="2">
    <source>
        <dbReference type="EMBL" id="SHH17163.1"/>
    </source>
</evidence>
<organism evidence="2 3">
    <name type="scientific">Flavobacterium johnsoniae</name>
    <name type="common">Cytophaga johnsonae</name>
    <dbReference type="NCBI Taxonomy" id="986"/>
    <lineage>
        <taxon>Bacteria</taxon>
        <taxon>Pseudomonadati</taxon>
        <taxon>Bacteroidota</taxon>
        <taxon>Flavobacteriia</taxon>
        <taxon>Flavobacteriales</taxon>
        <taxon>Flavobacteriaceae</taxon>
        <taxon>Flavobacterium</taxon>
    </lineage>
</organism>
<evidence type="ECO:0000313" key="3">
    <source>
        <dbReference type="Proteomes" id="UP000184112"/>
    </source>
</evidence>
<dbReference type="Gene3D" id="1.10.30.50">
    <property type="match status" value="1"/>
</dbReference>
<proteinExistence type="predicted"/>
<dbReference type="AlphaFoldDB" id="A0A1M5QUD7"/>
<dbReference type="RefSeq" id="WP_073410091.1">
    <property type="nucleotide sequence ID" value="NZ_FQWH01000007.1"/>
</dbReference>
<reference evidence="2 3" key="1">
    <citation type="submission" date="2016-11" db="EMBL/GenBank/DDBJ databases">
        <authorList>
            <person name="Jaros S."/>
            <person name="Januszkiewicz K."/>
            <person name="Wedrychowicz H."/>
        </authorList>
    </citation>
    <scope>NUCLEOTIDE SEQUENCE [LARGE SCALE GENOMIC DNA]</scope>
    <source>
        <strain evidence="2 3">DSM 6792</strain>
    </source>
</reference>